<dbReference type="FunFam" id="3.30.160.60:FF:000624">
    <property type="entry name" value="zinc finger protein 697"/>
    <property type="match status" value="1"/>
</dbReference>
<dbReference type="Proteomes" id="UP000791440">
    <property type="component" value="Unassembled WGS sequence"/>
</dbReference>
<dbReference type="GO" id="GO:0048598">
    <property type="term" value="P:embryonic morphogenesis"/>
    <property type="evidence" value="ECO:0007669"/>
    <property type="project" value="UniProtKB-ARBA"/>
</dbReference>
<sequence>MDVCRICLSPDPVKDVLKIQTDKNMDNKSFIDIIMFCLDVQVSDTKISTKICLKCYRKIISFHKFKTLAMKNDAYLRSQNCELNNGASYKVDNEIKVEIMSISDINEDNVKDEMEIKNEEFMSHDYQSDDELLSVMKKIKYEFVEEETKENEPVKKKKGRPKKPKKDKSDNIEEKRVCDECGLVVRNLKDHMQRHLPDTKRKRFPCNLCEKIFASASAKYKHVKRKHLGIKKHCKVCDKNVVNLKQHVLVMHNSEALPYECIACKRRFITKSRLEVHMLIHTKDRPHACEQCGKRFRTKLTLSMHTRQVHDKEKTHLCQFCSKSFFKKHHLQIHLRSHTKEKPYGCKECGKYFSSSTTLKNHALIHSDVKTFNCTVCDMSFVRSGYLKAHMLSHTKEKRYACQFCNVKFHRSDHRKRHEYTAHKRHLAIETSDT</sequence>
<dbReference type="SMART" id="SM00355">
    <property type="entry name" value="ZnF_C2H2"/>
    <property type="match status" value="9"/>
</dbReference>
<feature type="domain" description="C2H2-type" evidence="10">
    <location>
        <begin position="400"/>
        <end position="423"/>
    </location>
</feature>
<dbReference type="InterPro" id="IPR050888">
    <property type="entry name" value="ZnF_C2H2-type_TF"/>
</dbReference>
<dbReference type="InterPro" id="IPR013087">
    <property type="entry name" value="Znf_C2H2_type"/>
</dbReference>
<feature type="binding site" evidence="8">
    <location>
        <position position="55"/>
    </location>
    <ligand>
        <name>Zn(2+)</name>
        <dbReference type="ChEBI" id="CHEBI:29105"/>
    </ligand>
</feature>
<keyword evidence="13" id="KW-1185">Reference proteome</keyword>
<dbReference type="Pfam" id="PF00096">
    <property type="entry name" value="zf-C2H2"/>
    <property type="match status" value="3"/>
</dbReference>
<feature type="binding site" evidence="8">
    <location>
        <position position="7"/>
    </location>
    <ligand>
        <name>Zn(2+)</name>
        <dbReference type="ChEBI" id="CHEBI:29105"/>
    </ligand>
</feature>
<dbReference type="Gene3D" id="3.40.1800.20">
    <property type="match status" value="1"/>
</dbReference>
<dbReference type="SMART" id="SM00868">
    <property type="entry name" value="zf-AD"/>
    <property type="match status" value="1"/>
</dbReference>
<dbReference type="InterPro" id="IPR036236">
    <property type="entry name" value="Znf_C2H2_sf"/>
</dbReference>
<evidence type="ECO:0000256" key="6">
    <source>
        <dbReference type="ARBA" id="ARBA00023242"/>
    </source>
</evidence>
<dbReference type="GO" id="GO:0008270">
    <property type="term" value="F:zinc ion binding"/>
    <property type="evidence" value="ECO:0007669"/>
    <property type="project" value="UniProtKB-UniRule"/>
</dbReference>
<accession>A0A921Z2I6</accession>
<evidence type="ECO:0000256" key="7">
    <source>
        <dbReference type="PROSITE-ProRule" id="PRU00042"/>
    </source>
</evidence>
<dbReference type="OrthoDB" id="3437960at2759"/>
<keyword evidence="5 8" id="KW-0862">Zinc</keyword>
<feature type="compositionally biased region" description="Basic residues" evidence="9">
    <location>
        <begin position="155"/>
        <end position="166"/>
    </location>
</feature>
<evidence type="ECO:0000256" key="3">
    <source>
        <dbReference type="ARBA" id="ARBA00022737"/>
    </source>
</evidence>
<dbReference type="PANTHER" id="PTHR24406">
    <property type="entry name" value="TRANSCRIPTIONAL REPRESSOR CTCFL-RELATED"/>
    <property type="match status" value="1"/>
</dbReference>
<evidence type="ECO:0000259" key="10">
    <source>
        <dbReference type="PROSITE" id="PS50157"/>
    </source>
</evidence>
<dbReference type="InterPro" id="IPR012934">
    <property type="entry name" value="Znf_AD"/>
</dbReference>
<proteinExistence type="predicted"/>
<evidence type="ECO:0000313" key="13">
    <source>
        <dbReference type="Proteomes" id="UP000791440"/>
    </source>
</evidence>
<dbReference type="FunFam" id="3.30.160.60:FF:000176">
    <property type="entry name" value="zinc finger protein 70"/>
    <property type="match status" value="1"/>
</dbReference>
<evidence type="ECO:0000259" key="11">
    <source>
        <dbReference type="PROSITE" id="PS51915"/>
    </source>
</evidence>
<protein>
    <submittedName>
        <fullName evidence="12">Uncharacterized protein</fullName>
    </submittedName>
</protein>
<dbReference type="GO" id="GO:0005634">
    <property type="term" value="C:nucleus"/>
    <property type="evidence" value="ECO:0007669"/>
    <property type="project" value="UniProtKB-SubCell"/>
</dbReference>
<dbReference type="FunFam" id="3.30.160.60:FF:000100">
    <property type="entry name" value="Zinc finger 45-like"/>
    <property type="match status" value="1"/>
</dbReference>
<feature type="domain" description="C2H2-type" evidence="10">
    <location>
        <begin position="259"/>
        <end position="286"/>
    </location>
</feature>
<gene>
    <name evidence="12" type="ORF">O3G_MSEX006536</name>
</gene>
<feature type="binding site" evidence="8">
    <location>
        <position position="4"/>
    </location>
    <ligand>
        <name>Zn(2+)</name>
        <dbReference type="ChEBI" id="CHEBI:29105"/>
    </ligand>
</feature>
<keyword evidence="6" id="KW-0539">Nucleus</keyword>
<dbReference type="SUPFAM" id="SSF57716">
    <property type="entry name" value="Glucocorticoid receptor-like (DNA-binding domain)"/>
    <property type="match status" value="1"/>
</dbReference>
<dbReference type="AlphaFoldDB" id="A0A921Z2I6"/>
<name>A0A921Z2I6_MANSE</name>
<dbReference type="SUPFAM" id="SSF57667">
    <property type="entry name" value="beta-beta-alpha zinc fingers"/>
    <property type="match status" value="4"/>
</dbReference>
<keyword evidence="2 8" id="KW-0479">Metal-binding</keyword>
<evidence type="ECO:0000313" key="12">
    <source>
        <dbReference type="EMBL" id="KAG6450316.1"/>
    </source>
</evidence>
<feature type="domain" description="ZAD" evidence="11">
    <location>
        <begin position="2"/>
        <end position="79"/>
    </location>
</feature>
<keyword evidence="4 7" id="KW-0863">Zinc-finger</keyword>
<feature type="region of interest" description="Disordered" evidence="9">
    <location>
        <begin position="150"/>
        <end position="170"/>
    </location>
</feature>
<comment type="caution">
    <text evidence="12">The sequence shown here is derived from an EMBL/GenBank/DDBJ whole genome shotgun (WGS) entry which is preliminary data.</text>
</comment>
<keyword evidence="3" id="KW-0677">Repeat</keyword>
<dbReference type="PROSITE" id="PS51915">
    <property type="entry name" value="ZAD"/>
    <property type="match status" value="1"/>
</dbReference>
<organism evidence="12 13">
    <name type="scientific">Manduca sexta</name>
    <name type="common">Tobacco hawkmoth</name>
    <name type="synonym">Tobacco hornworm</name>
    <dbReference type="NCBI Taxonomy" id="7130"/>
    <lineage>
        <taxon>Eukaryota</taxon>
        <taxon>Metazoa</taxon>
        <taxon>Ecdysozoa</taxon>
        <taxon>Arthropoda</taxon>
        <taxon>Hexapoda</taxon>
        <taxon>Insecta</taxon>
        <taxon>Pterygota</taxon>
        <taxon>Neoptera</taxon>
        <taxon>Endopterygota</taxon>
        <taxon>Lepidoptera</taxon>
        <taxon>Glossata</taxon>
        <taxon>Ditrysia</taxon>
        <taxon>Bombycoidea</taxon>
        <taxon>Sphingidae</taxon>
        <taxon>Sphinginae</taxon>
        <taxon>Sphingini</taxon>
        <taxon>Manduca</taxon>
    </lineage>
</organism>
<feature type="binding site" evidence="8">
    <location>
        <position position="52"/>
    </location>
    <ligand>
        <name>Zn(2+)</name>
        <dbReference type="ChEBI" id="CHEBI:29105"/>
    </ligand>
</feature>
<evidence type="ECO:0000256" key="5">
    <source>
        <dbReference type="ARBA" id="ARBA00022833"/>
    </source>
</evidence>
<comment type="subcellular location">
    <subcellularLocation>
        <location evidence="1">Nucleus</location>
    </subcellularLocation>
</comment>
<dbReference type="Pfam" id="PF07776">
    <property type="entry name" value="zf-AD"/>
    <property type="match status" value="1"/>
</dbReference>
<feature type="domain" description="C2H2-type" evidence="10">
    <location>
        <begin position="372"/>
        <end position="399"/>
    </location>
</feature>
<evidence type="ECO:0000256" key="8">
    <source>
        <dbReference type="PROSITE-ProRule" id="PRU01263"/>
    </source>
</evidence>
<dbReference type="FunFam" id="3.30.160.60:FF:000446">
    <property type="entry name" value="Zinc finger protein"/>
    <property type="match status" value="1"/>
</dbReference>
<dbReference type="EMBL" id="JH668386">
    <property type="protein sequence ID" value="KAG6450316.1"/>
    <property type="molecule type" value="Genomic_DNA"/>
</dbReference>
<feature type="domain" description="C2H2-type" evidence="10">
    <location>
        <begin position="344"/>
        <end position="371"/>
    </location>
</feature>
<feature type="domain" description="C2H2-type" evidence="10">
    <location>
        <begin position="287"/>
        <end position="315"/>
    </location>
</feature>
<dbReference type="PROSITE" id="PS50157">
    <property type="entry name" value="ZINC_FINGER_C2H2_2"/>
    <property type="match status" value="7"/>
</dbReference>
<reference evidence="12" key="2">
    <citation type="submission" date="2020-12" db="EMBL/GenBank/DDBJ databases">
        <authorList>
            <person name="Kanost M."/>
        </authorList>
    </citation>
    <scope>NUCLEOTIDE SEQUENCE</scope>
</reference>
<evidence type="ECO:0000256" key="4">
    <source>
        <dbReference type="ARBA" id="ARBA00022771"/>
    </source>
</evidence>
<feature type="domain" description="C2H2-type" evidence="10">
    <location>
        <begin position="316"/>
        <end position="343"/>
    </location>
</feature>
<feature type="domain" description="C2H2-type" evidence="10">
    <location>
        <begin position="204"/>
        <end position="232"/>
    </location>
</feature>
<evidence type="ECO:0000256" key="9">
    <source>
        <dbReference type="SAM" id="MobiDB-lite"/>
    </source>
</evidence>
<dbReference type="Gene3D" id="3.30.160.60">
    <property type="entry name" value="Classic Zinc Finger"/>
    <property type="match status" value="6"/>
</dbReference>
<evidence type="ECO:0000256" key="2">
    <source>
        <dbReference type="ARBA" id="ARBA00022723"/>
    </source>
</evidence>
<reference evidence="12" key="1">
    <citation type="journal article" date="2016" name="Insect Biochem. Mol. Biol.">
        <title>Multifaceted biological insights from a draft genome sequence of the tobacco hornworm moth, Manduca sexta.</title>
        <authorList>
            <person name="Kanost M.R."/>
            <person name="Arrese E.L."/>
            <person name="Cao X."/>
            <person name="Chen Y.R."/>
            <person name="Chellapilla S."/>
            <person name="Goldsmith M.R."/>
            <person name="Grosse-Wilde E."/>
            <person name="Heckel D.G."/>
            <person name="Herndon N."/>
            <person name="Jiang H."/>
            <person name="Papanicolaou A."/>
            <person name="Qu J."/>
            <person name="Soulages J.L."/>
            <person name="Vogel H."/>
            <person name="Walters J."/>
            <person name="Waterhouse R.M."/>
            <person name="Ahn S.J."/>
            <person name="Almeida F.C."/>
            <person name="An C."/>
            <person name="Aqrawi P."/>
            <person name="Bretschneider A."/>
            <person name="Bryant W.B."/>
            <person name="Bucks S."/>
            <person name="Chao H."/>
            <person name="Chevignon G."/>
            <person name="Christen J.M."/>
            <person name="Clarke D.F."/>
            <person name="Dittmer N.T."/>
            <person name="Ferguson L.C.F."/>
            <person name="Garavelou S."/>
            <person name="Gordon K.H.J."/>
            <person name="Gunaratna R.T."/>
            <person name="Han Y."/>
            <person name="Hauser F."/>
            <person name="He Y."/>
            <person name="Heidel-Fischer H."/>
            <person name="Hirsh A."/>
            <person name="Hu Y."/>
            <person name="Jiang H."/>
            <person name="Kalra D."/>
            <person name="Klinner C."/>
            <person name="Konig C."/>
            <person name="Kovar C."/>
            <person name="Kroll A.R."/>
            <person name="Kuwar S.S."/>
            <person name="Lee S.L."/>
            <person name="Lehman R."/>
            <person name="Li K."/>
            <person name="Li Z."/>
            <person name="Liang H."/>
            <person name="Lovelace S."/>
            <person name="Lu Z."/>
            <person name="Mansfield J.H."/>
            <person name="McCulloch K.J."/>
            <person name="Mathew T."/>
            <person name="Morton B."/>
            <person name="Muzny D.M."/>
            <person name="Neunemann D."/>
            <person name="Ongeri F."/>
            <person name="Pauchet Y."/>
            <person name="Pu L.L."/>
            <person name="Pyrousis I."/>
            <person name="Rao X.J."/>
            <person name="Redding A."/>
            <person name="Roesel C."/>
            <person name="Sanchez-Gracia A."/>
            <person name="Schaack S."/>
            <person name="Shukla A."/>
            <person name="Tetreau G."/>
            <person name="Wang Y."/>
            <person name="Xiong G.H."/>
            <person name="Traut W."/>
            <person name="Walsh T.K."/>
            <person name="Worley K.C."/>
            <person name="Wu D."/>
            <person name="Wu W."/>
            <person name="Wu Y.Q."/>
            <person name="Zhang X."/>
            <person name="Zou Z."/>
            <person name="Zucker H."/>
            <person name="Briscoe A.D."/>
            <person name="Burmester T."/>
            <person name="Clem R.J."/>
            <person name="Feyereisen R."/>
            <person name="Grimmelikhuijzen C.J.P."/>
            <person name="Hamodrakas S.J."/>
            <person name="Hansson B.S."/>
            <person name="Huguet E."/>
            <person name="Jermiin L.S."/>
            <person name="Lan Q."/>
            <person name="Lehman H.K."/>
            <person name="Lorenzen M."/>
            <person name="Merzendorfer H."/>
            <person name="Michalopoulos I."/>
            <person name="Morton D.B."/>
            <person name="Muthukrishnan S."/>
            <person name="Oakeshott J.G."/>
            <person name="Palmer W."/>
            <person name="Park Y."/>
            <person name="Passarelli A.L."/>
            <person name="Rozas J."/>
            <person name="Schwartz L.M."/>
            <person name="Smith W."/>
            <person name="Southgate A."/>
            <person name="Vilcinskas A."/>
            <person name="Vogt R."/>
            <person name="Wang P."/>
            <person name="Werren J."/>
            <person name="Yu X.Q."/>
            <person name="Zhou J.J."/>
            <person name="Brown S.J."/>
            <person name="Scherer S.E."/>
            <person name="Richards S."/>
            <person name="Blissard G.W."/>
        </authorList>
    </citation>
    <scope>NUCLEOTIDE SEQUENCE</scope>
</reference>
<dbReference type="PROSITE" id="PS00028">
    <property type="entry name" value="ZINC_FINGER_C2H2_1"/>
    <property type="match status" value="7"/>
</dbReference>
<evidence type="ECO:0000256" key="1">
    <source>
        <dbReference type="ARBA" id="ARBA00004123"/>
    </source>
</evidence>